<reference evidence="1" key="1">
    <citation type="submission" date="2017-10" db="EMBL/GenBank/DDBJ databases">
        <title>Genome sequence of cellulolytic Lachnospiraceae bacterium XHS1971 isolated from hotspring sediment.</title>
        <authorList>
            <person name="Vasudevan G."/>
            <person name="Joshi A.J."/>
            <person name="Hivarkar S."/>
            <person name="Lanjekar V.B."/>
            <person name="Dhakephalkar P.K."/>
            <person name="Dagar S."/>
        </authorList>
    </citation>
    <scope>NUCLEOTIDE SEQUENCE</scope>
    <source>
        <strain evidence="1">XHS1971</strain>
    </source>
</reference>
<dbReference type="Proteomes" id="UP000224460">
    <property type="component" value="Unassembled WGS sequence"/>
</dbReference>
<name>A0AC61DBC7_9FIRM</name>
<keyword evidence="2" id="KW-1185">Reference proteome</keyword>
<comment type="caution">
    <text evidence="1">The sequence shown here is derived from an EMBL/GenBank/DDBJ whole genome shotgun (WGS) entry which is preliminary data.</text>
</comment>
<evidence type="ECO:0000313" key="2">
    <source>
        <dbReference type="Proteomes" id="UP000224460"/>
    </source>
</evidence>
<evidence type="ECO:0000313" key="1">
    <source>
        <dbReference type="EMBL" id="PHV70589.1"/>
    </source>
</evidence>
<protein>
    <submittedName>
        <fullName evidence="1">Response regulator receiver protein</fullName>
    </submittedName>
</protein>
<organism evidence="1 2">
    <name type="scientific">Sporanaerobium hydrogeniformans</name>
    <dbReference type="NCBI Taxonomy" id="3072179"/>
    <lineage>
        <taxon>Bacteria</taxon>
        <taxon>Bacillati</taxon>
        <taxon>Bacillota</taxon>
        <taxon>Clostridia</taxon>
        <taxon>Lachnospirales</taxon>
        <taxon>Lachnospiraceae</taxon>
        <taxon>Sporanaerobium</taxon>
    </lineage>
</organism>
<accession>A0AC61DBC7</accession>
<gene>
    <name evidence="1" type="ORF">CS063_09815</name>
</gene>
<proteinExistence type="predicted"/>
<dbReference type="EMBL" id="PEDL01000009">
    <property type="protein sequence ID" value="PHV70589.1"/>
    <property type="molecule type" value="Genomic_DNA"/>
</dbReference>
<sequence length="189" mass="21442">MEKILIVSTQKESSDALYDIIAPLLPSGYEHVSSANEARRKIDYTDFDLTIINTPLSDEFGTELVLDLAEKSLSAILLLVKSDIMEQVQEKVSITGAFVVGKPINKQVLLQSIPFVLNSKQIISTLREQNKALKKKMDDIKVIERAKFSLIRYLGFDEKQAHRYIQKQAMDLRVSPRTIADNILKTYEV</sequence>